<sequence length="200" mass="21652">MQGNTIRYLGHAAALAAISLIGMSLQAGRQHHNALLADTLSQPVRFGFGRPATTAEIAVLDIDVRPDGEGLPKGEGNVAEGKAIYALKCAGCHGVTGTEGPNDRLVTGDTARAGARRIRAIGNYWPYATTIFDYIRRAMPFNRPGSLDDREVYSLTAYLLHANGLWDEKAALNAQNLPKVQMPARDRFVPDDRGEGPEIR</sequence>
<dbReference type="InterPro" id="IPR009056">
    <property type="entry name" value="Cyt_c-like_dom"/>
</dbReference>
<feature type="domain" description="Cytochrome c" evidence="5">
    <location>
        <begin position="76"/>
        <end position="163"/>
    </location>
</feature>
<dbReference type="InterPro" id="IPR036909">
    <property type="entry name" value="Cyt_c-like_dom_sf"/>
</dbReference>
<evidence type="ECO:0000313" key="6">
    <source>
        <dbReference type="EMBL" id="XCH23587.1"/>
    </source>
</evidence>
<dbReference type="SUPFAM" id="SSF46626">
    <property type="entry name" value="Cytochrome c"/>
    <property type="match status" value="1"/>
</dbReference>
<dbReference type="EMBL" id="CP159289">
    <property type="protein sequence ID" value="XCH23587.1"/>
    <property type="molecule type" value="Genomic_DNA"/>
</dbReference>
<evidence type="ECO:0000259" key="5">
    <source>
        <dbReference type="PROSITE" id="PS51007"/>
    </source>
</evidence>
<dbReference type="GO" id="GO:0009055">
    <property type="term" value="F:electron transfer activity"/>
    <property type="evidence" value="ECO:0007669"/>
    <property type="project" value="InterPro"/>
</dbReference>
<keyword evidence="3 4" id="KW-0408">Iron</keyword>
<accession>A0AAU8FJG5</accession>
<name>A0AAU8FJG5_9BACT</name>
<keyword evidence="2 4" id="KW-0479">Metal-binding</keyword>
<evidence type="ECO:0000256" key="2">
    <source>
        <dbReference type="ARBA" id="ARBA00022723"/>
    </source>
</evidence>
<reference evidence="6" key="1">
    <citation type="submission" date="2024-06" db="EMBL/GenBank/DDBJ databases">
        <title>Sequencing and assembly of the genome of Dyadobacter sp. strain 676, a symbiont of Cyamopsis tetragonoloba.</title>
        <authorList>
            <person name="Guro P."/>
            <person name="Sazanova A."/>
            <person name="Kuznetsova I."/>
            <person name="Belimov A."/>
            <person name="Safronova V."/>
        </authorList>
    </citation>
    <scope>NUCLEOTIDE SEQUENCE</scope>
    <source>
        <strain evidence="6">676</strain>
    </source>
</reference>
<dbReference type="PANTHER" id="PTHR35008:SF8">
    <property type="entry name" value="ALCOHOL DEHYDROGENASE CYTOCHROME C SUBUNIT"/>
    <property type="match status" value="1"/>
</dbReference>
<evidence type="ECO:0000256" key="4">
    <source>
        <dbReference type="PROSITE-ProRule" id="PRU00433"/>
    </source>
</evidence>
<dbReference type="Pfam" id="PF13442">
    <property type="entry name" value="Cytochrome_CBB3"/>
    <property type="match status" value="1"/>
</dbReference>
<gene>
    <name evidence="6" type="ORF">ABV298_25280</name>
</gene>
<protein>
    <submittedName>
        <fullName evidence="6">Cytochrome c</fullName>
    </submittedName>
</protein>
<dbReference type="GO" id="GO:0020037">
    <property type="term" value="F:heme binding"/>
    <property type="evidence" value="ECO:0007669"/>
    <property type="project" value="InterPro"/>
</dbReference>
<proteinExistence type="predicted"/>
<organism evidence="6">
    <name type="scientific">Dyadobacter sp. 676</name>
    <dbReference type="NCBI Taxonomy" id="3088362"/>
    <lineage>
        <taxon>Bacteria</taxon>
        <taxon>Pseudomonadati</taxon>
        <taxon>Bacteroidota</taxon>
        <taxon>Cytophagia</taxon>
        <taxon>Cytophagales</taxon>
        <taxon>Spirosomataceae</taxon>
        <taxon>Dyadobacter</taxon>
    </lineage>
</organism>
<evidence type="ECO:0000256" key="1">
    <source>
        <dbReference type="ARBA" id="ARBA00022617"/>
    </source>
</evidence>
<dbReference type="AlphaFoldDB" id="A0AAU8FJG5"/>
<keyword evidence="1 4" id="KW-0349">Heme</keyword>
<dbReference type="PROSITE" id="PS51007">
    <property type="entry name" value="CYTC"/>
    <property type="match status" value="1"/>
</dbReference>
<dbReference type="Gene3D" id="1.10.760.10">
    <property type="entry name" value="Cytochrome c-like domain"/>
    <property type="match status" value="1"/>
</dbReference>
<dbReference type="PANTHER" id="PTHR35008">
    <property type="entry name" value="BLL4482 PROTEIN-RELATED"/>
    <property type="match status" value="1"/>
</dbReference>
<dbReference type="InterPro" id="IPR051459">
    <property type="entry name" value="Cytochrome_c-type_DH"/>
</dbReference>
<evidence type="ECO:0000256" key="3">
    <source>
        <dbReference type="ARBA" id="ARBA00023004"/>
    </source>
</evidence>
<dbReference type="GO" id="GO:0046872">
    <property type="term" value="F:metal ion binding"/>
    <property type="evidence" value="ECO:0007669"/>
    <property type="project" value="UniProtKB-KW"/>
</dbReference>
<dbReference type="RefSeq" id="WP_353718911.1">
    <property type="nucleotide sequence ID" value="NZ_CP159289.1"/>
</dbReference>